<organism evidence="2 3">
    <name type="scientific">Leishmania donovani</name>
    <dbReference type="NCBI Taxonomy" id="5661"/>
    <lineage>
        <taxon>Eukaryota</taxon>
        <taxon>Discoba</taxon>
        <taxon>Euglenozoa</taxon>
        <taxon>Kinetoplastea</taxon>
        <taxon>Metakinetoplastina</taxon>
        <taxon>Trypanosomatida</taxon>
        <taxon>Trypanosomatidae</taxon>
        <taxon>Leishmaniinae</taxon>
        <taxon>Leishmania</taxon>
    </lineage>
</organism>
<feature type="compositionally biased region" description="Basic residues" evidence="1">
    <location>
        <begin position="2908"/>
        <end position="2917"/>
    </location>
</feature>
<feature type="compositionally biased region" description="Polar residues" evidence="1">
    <location>
        <begin position="1350"/>
        <end position="1364"/>
    </location>
</feature>
<feature type="region of interest" description="Disordered" evidence="1">
    <location>
        <begin position="3006"/>
        <end position="3041"/>
    </location>
</feature>
<feature type="region of interest" description="Disordered" evidence="1">
    <location>
        <begin position="2301"/>
        <end position="2325"/>
    </location>
</feature>
<dbReference type="VEuPathDB" id="TriTrypDB:LDHU3_12.0460"/>
<feature type="compositionally biased region" description="Basic residues" evidence="1">
    <location>
        <begin position="2888"/>
        <end position="2901"/>
    </location>
</feature>
<dbReference type="VEuPathDB" id="TriTrypDB:LDHU3_12.0450"/>
<feature type="region of interest" description="Disordered" evidence="1">
    <location>
        <begin position="375"/>
        <end position="426"/>
    </location>
</feature>
<feature type="region of interest" description="Disordered" evidence="1">
    <location>
        <begin position="1320"/>
        <end position="1434"/>
    </location>
</feature>
<feature type="compositionally biased region" description="Low complexity" evidence="1">
    <location>
        <begin position="2643"/>
        <end position="2652"/>
    </location>
</feature>
<evidence type="ECO:0000313" key="2">
    <source>
        <dbReference type="EMBL" id="TPP43127.1"/>
    </source>
</evidence>
<dbReference type="VEuPathDB" id="TriTrypDB:LdCL_120008500"/>
<gene>
    <name evidence="2" type="ORF">CGC21_9900</name>
</gene>
<feature type="region of interest" description="Disordered" evidence="1">
    <location>
        <begin position="322"/>
        <end position="347"/>
    </location>
</feature>
<comment type="caution">
    <text evidence="2">The sequence shown here is derived from an EMBL/GenBank/DDBJ whole genome shotgun (WGS) entry which is preliminary data.</text>
</comment>
<feature type="compositionally biased region" description="Low complexity" evidence="1">
    <location>
        <begin position="877"/>
        <end position="887"/>
    </location>
</feature>
<name>A0A504XE72_LEIDO</name>
<dbReference type="VEuPathDB" id="TriTrypDB:LdBPK_120290.1"/>
<dbReference type="VEuPathDB" id="TriTrypDB:LdCL_120008400"/>
<feature type="region of interest" description="Disordered" evidence="1">
    <location>
        <begin position="2859"/>
        <end position="2922"/>
    </location>
</feature>
<feature type="compositionally biased region" description="Gly residues" evidence="1">
    <location>
        <begin position="2059"/>
        <end position="2068"/>
    </location>
</feature>
<reference evidence="3" key="1">
    <citation type="submission" date="2019-02" db="EMBL/GenBank/DDBJ databases">
        <title>FDA dAtabase for Regulatory Grade micrObial Sequences (FDA-ARGOS): Supporting development and validation of Infectious Disease Dx tests.</title>
        <authorList>
            <person name="Duncan R."/>
            <person name="Fisher C."/>
            <person name="Tallon L."/>
            <person name="Sadzewicz L."/>
            <person name="Sengamalay N."/>
            <person name="Ott S."/>
            <person name="Godinez A."/>
            <person name="Nagaraj S."/>
            <person name="Vavikolanu K."/>
            <person name="Nadendla S."/>
            <person name="Aluvathingal J."/>
            <person name="Sichtig H."/>
        </authorList>
    </citation>
    <scope>NUCLEOTIDE SEQUENCE [LARGE SCALE GENOMIC DNA]</scope>
    <source>
        <strain evidence="3">FDAARGOS_361</strain>
    </source>
</reference>
<dbReference type="EMBL" id="RHLC01000044">
    <property type="protein sequence ID" value="TPP43127.1"/>
    <property type="molecule type" value="Genomic_DNA"/>
</dbReference>
<feature type="compositionally biased region" description="Low complexity" evidence="1">
    <location>
        <begin position="1394"/>
        <end position="1419"/>
    </location>
</feature>
<feature type="compositionally biased region" description="Low complexity" evidence="1">
    <location>
        <begin position="212"/>
        <end position="226"/>
    </location>
</feature>
<accession>A0A504XE72</accession>
<feature type="compositionally biased region" description="Low complexity" evidence="1">
    <location>
        <begin position="408"/>
        <end position="417"/>
    </location>
</feature>
<feature type="region of interest" description="Disordered" evidence="1">
    <location>
        <begin position="2629"/>
        <end position="2665"/>
    </location>
</feature>
<feature type="region of interest" description="Disordered" evidence="1">
    <location>
        <begin position="212"/>
        <end position="242"/>
    </location>
</feature>
<dbReference type="VEuPathDB" id="TriTrypDB:LdBPK_120280.1"/>
<evidence type="ECO:0000256" key="1">
    <source>
        <dbReference type="SAM" id="MobiDB-lite"/>
    </source>
</evidence>
<sequence length="3120" mass="325168">MQDVSASTPSASSAVLVTYAAWRTELERIVRLARSIAHDERMSTAVAAVTGEPPVAGGIGADGRCSRPSTFSAPLAQTAVTATAPSFLQRILYSTPTSGSESPAASPVAPLPRTHGARMGRDVEVVSLLQLLALAEMPSSSDAVAFPSLSSSRAKQRLFAEALEAVSISIASSSRSGGPDGSPSGNAAARPPSLISYSHAILPMRETASASLSAAAAPHTPSPASAGTWRSSGGGGDREGDFGLLFGRLKHQAVERSRTVYTATSSSGSASSPTTVLSPSAPVVNAAEAQTLLVRATVCREAQLYTGTILHAVNRCCNSGKEVQGGPRHVPGPHRHRSSAASSAPLGAAPQGWAALTAAESREPLMSAIRRELAHVTQPRQQGRCAASVAHDKGGGDGGARGATEPRVSSSSSVPSSAPGATAETTLSSISASPQFMEALARWRQVVEAQQRSLRMEEVHDYLAASQLFLAAASPLMLATHGVTHVLRACGLLLSDTLLEKEVPYPVSVVKEMATAVVSVVTTDATADELGDTRRGDRAVYCPLPNQLALPPLLARAGPHATRVWMLLVQLASFLERNAVKLPWDTKDVSTGAAASTLLADDSVRSRTSSTTQLLWELSAAVLLHRPFDALQALQDVLEHASSSTTAAAKVSSLRDLFSDYMSPRRARPSSPLTSAVHASPSSSACSASRAAVAAAATSAPNTWITQVQAQPGTLPLCLLSLRRAIAAAVRARHYAEALLDVEVGLHLLREQAERLDPVRSDGHKAEPAEEVSEPIRAADVAVATAGGTDYRQLVYWPKAAATAQTQRLGSTSVPTTKTVASAVTYLSDGVVLTMLRVLLIFITSPMASGEAVARLQQRQRGKGSWWRRDSKRRHASLSSSGTSSPSAQPERSNDDPLDCAGDVVHCVAISLISALDTLDTLTAQLQLLERYVMVPQGSAAQSRAASSKTSNVSCRVASTTPARQPHAEAHDRFGPSAGEEVYLLPSFPSPEHRLEHIAATALKAAKTSRLSSYAAEAGTSLRRSSRTVCTLTSSARYQQLKHAYRSRLPFHVGNTECSATPTGPGADASSTVARDADELLNDAAHVADVHPEVKAEEHSGHKAEEGSRFSTQSTALVELAEVVRELWMMVGALTLPLRAASTCTTPPTAASVAAATTPLAAGESWFEESTTTATAAWAPVRESWSACESGISYGEARLALPTVEPRMEKCLHVLGGRDRTVLVLLRRLQSELLFPAVDIVAPPAAASTSLSTSQGAAFGSACGDADECSSRRVGIGTSLTSATDAQQRMRGNPMVAPLPGPTTEQLRFAESHAFANAVPSDTEAGKSLNSSSTLQPRGRRGHAHGDTAGASTSREAISINSVKSSRSTGCGGGRSAHPEAPQALGQVSEPQNTASLTSLHTTSPPATPSAAAGASESSIINHKPARRPRINKKAAEVGVLRTGRRLSCAAASTSSTTTTSTTAFCRGQNMIASLMPSAQHRQRRRLSSPASSAPSLTAQDAFAVNQHEVKTGAASGRARARRGEIAGISAAFTEIASAAAAASANTSVAVVAATTRQLRFLHECHASSTNASTASSAPPALPTRLRTRPLPMHFSSRCRHCAHRYADENAVALARAGGANDAQSLSLPLAPSVLCAFALPHYRHHSQVQQASSPRSEDGSPMLWRESRCGFSRVEQVSAITAEETQEPCVTDHHISRQPASPATVAGASSSVVTGRLSAKGVDADAAAAAWRVDSAMRTSPPAPLHASCDGFAQSSAAVPPLSAFSYCFGTQGEHAEPLIPAAKFSSIDPPRASDAQPQVSTLSSLARGGGITERGAGSPVLPDAPPSVEKARAASGHPSSLELEGNGSAVIRAAAVAAEAEGGVPQSALSSSPKPQSATTMIAAPAAASVSQLSHTPAIMLTTSLLGFSSRSPTPVTNSCATPFPLPWHPPHPMLPLQQLSAESTSSIYGDPGSGGGVVGGVGSNINASTTRSPLPEWPRLRTLPQQPACMPATRTSGEGHRVDSLSRMNISCGGGGVPPPYQSVPSLLSHSVWKSRGPGRPESPSPLGSLSEQCSGGIGGAGGDNPEGVAGAVEQHQHQPPACRLTAFKGLASDSHAQVGFGSVTADSDGAMLQATSVSPPPQWQHLKSHSGDIFAPTTTAARPPMTALGPVVRPWPHQRTSSNVSLLSSIAHSPLASGVGGSNGSDTATSTPPPLHMAIASLGVAPTLCTFSASSTFTGFGPAPSCILAAGPRSASISGKAYVHPVTTSPPPRYRRAGSASSLSSMGAFAFNDAGTAPVMHSGVRCRVAECVPPSTGSSTPRNRFGGRVDGGAENDADDVVHGDEGEDYLEDEGAGSCKATQGGNGRRWRVTSSGCGGGARCCGKPVRLKHGTAIETAIQAGAYARHPSCVYLFAGGGGGGGDASVGFSRAGVTSTAAAAAQAGDDGRWSGSEDPVTWLSCAASFTASSTSASTTYASSSFGTVPCDGEHVRHGNAEEREDGLAVCTLYAAAPRHYHYRRTVDAPASCDAVFLRGREKRHHRYVRVHHPRRQHRSFTTDVNSTAARPILNLDPAANENVNAGVHNRRGQRPAVTALPGTCVPYSPHLSTSSLLYYDDVCSDDVDDVYYQIEKRLFPVADEAGQSLCRASRSSPPPPQTPAAAPSASPTGNTREAPHDGSDEPSIDALFTVLNVPLRLNLRGGFHLSDYYAPCPVCHPAMRTAAEDTASGLAATASSCSCCSCRCSSVCFRSTRRSTLSSRAMSRMSGGTSPGSTQLIFSSDPSAKASASGFAMGLRQTTPPPPPPVPAALAGRQPGVSSAATATQPYGVGAATSASDTLSSLLLRHGGPLLCKRHDRQAAVTVQVDAKVSSSLCHSKGRQYGSRGTRGGGDPGRLPPPLVVTAAHRHSRYRRQRARHPPAVVTARRRQAHHRGGGVGDGALRSQYSRFMRQRLLCVRVNDKITYIDPKPPTETYSAPPASRLPQQAATFRRHNRFRNSHHHRHQCRHTRGELRCCARDQRPQALERQRQSSTFSHTEAAPGARGSNERHPQQKNQAMQRVPELSLCLILLADGAPRAIVIEALTGVDNDGSTEKTEFIPRTAAPGSPRILVPPLQVLPQRSSHQNALPGGTVRKGR</sequence>
<proteinExistence type="predicted"/>
<dbReference type="Proteomes" id="UP000318447">
    <property type="component" value="Unassembled WGS sequence"/>
</dbReference>
<evidence type="ECO:0000313" key="3">
    <source>
        <dbReference type="Proteomes" id="UP000318447"/>
    </source>
</evidence>
<feature type="region of interest" description="Disordered" evidence="1">
    <location>
        <begin position="1282"/>
        <end position="1303"/>
    </location>
</feature>
<feature type="region of interest" description="Disordered" evidence="1">
    <location>
        <begin position="2035"/>
        <end position="2081"/>
    </location>
</feature>
<feature type="compositionally biased region" description="Basic residues" evidence="1">
    <location>
        <begin position="1424"/>
        <end position="1433"/>
    </location>
</feature>
<protein>
    <submittedName>
        <fullName evidence="2">Uncharacterized protein</fullName>
    </submittedName>
</protein>
<feature type="region of interest" description="Disordered" evidence="1">
    <location>
        <begin position="859"/>
        <end position="897"/>
    </location>
</feature>
<feature type="compositionally biased region" description="Low complexity" evidence="1">
    <location>
        <begin position="2038"/>
        <end position="2055"/>
    </location>
</feature>
<feature type="region of interest" description="Disordered" evidence="1">
    <location>
        <begin position="1810"/>
        <end position="1847"/>
    </location>
</feature>
<feature type="region of interest" description="Disordered" evidence="1">
    <location>
        <begin position="96"/>
        <end position="115"/>
    </location>
</feature>